<dbReference type="UniPathway" id="UPA00065"/>
<dbReference type="GO" id="GO:0003934">
    <property type="term" value="F:GTP cyclohydrolase I activity"/>
    <property type="evidence" value="ECO:0007669"/>
    <property type="project" value="InterPro"/>
</dbReference>
<name>A0A3G3IIG5_9ARCH</name>
<comment type="catalytic activity">
    <reaction evidence="4">
        <text>GTP + H2O = 7,8-dihydroneopterin 2',3'-cyclic phosphate + formate + diphosphate + H(+)</text>
        <dbReference type="Rhea" id="RHEA:25860"/>
        <dbReference type="ChEBI" id="CHEBI:15377"/>
        <dbReference type="ChEBI" id="CHEBI:15378"/>
        <dbReference type="ChEBI" id="CHEBI:15740"/>
        <dbReference type="ChEBI" id="CHEBI:33019"/>
        <dbReference type="ChEBI" id="CHEBI:37565"/>
        <dbReference type="ChEBI" id="CHEBI:58854"/>
        <dbReference type="EC" id="3.5.4.39"/>
    </reaction>
</comment>
<evidence type="ECO:0000256" key="1">
    <source>
        <dbReference type="ARBA" id="ARBA00022723"/>
    </source>
</evidence>
<feature type="site" description="May be catalytically important" evidence="4">
    <location>
        <position position="159"/>
    </location>
</feature>
<dbReference type="RefSeq" id="WP_015505303.1">
    <property type="nucleotide sequence ID" value="NZ_CAYARO010000015.1"/>
</dbReference>
<dbReference type="InterPro" id="IPR022840">
    <property type="entry name" value="GTP_cyclohydrolase_MptA"/>
</dbReference>
<comment type="cofactor">
    <cofactor evidence="4">
        <name>Fe(2+)</name>
        <dbReference type="ChEBI" id="CHEBI:29033"/>
    </cofactor>
    <text evidence="4">Binds 1 Fe(2+) ion per subunit.</text>
</comment>
<protein>
    <recommendedName>
        <fullName evidence="4 5">GTP cyclohydrolase MptA</fullName>
        <ecNumber evidence="4 5">3.5.4.39</ecNumber>
    </recommendedName>
    <alternativeName>
        <fullName evidence="4">GTP cyclohydrolase IV</fullName>
    </alternativeName>
</protein>
<evidence type="ECO:0000256" key="5">
    <source>
        <dbReference type="NCBIfam" id="TIGR00294"/>
    </source>
</evidence>
<dbReference type="Pfam" id="PF02649">
    <property type="entry name" value="GCHY-1"/>
    <property type="match status" value="1"/>
</dbReference>
<proteinExistence type="inferred from homology"/>
<evidence type="ECO:0000313" key="7">
    <source>
        <dbReference type="Proteomes" id="UP000273278"/>
    </source>
</evidence>
<dbReference type="EMBL" id="CP017686">
    <property type="protein sequence ID" value="AYQ55529.1"/>
    <property type="molecule type" value="Genomic_DNA"/>
</dbReference>
<evidence type="ECO:0000256" key="2">
    <source>
        <dbReference type="ARBA" id="ARBA00022801"/>
    </source>
</evidence>
<dbReference type="InterPro" id="IPR003801">
    <property type="entry name" value="GTP_cyclohydrolase_FolE2/MptA"/>
</dbReference>
<comment type="function">
    <text evidence="4">Converts GTP to 7,8-dihydro-D-neopterin 2',3'-cyclic phosphate, the first intermediate in the biosynthesis of coenzyme methanopterin.</text>
</comment>
<dbReference type="AlphaFoldDB" id="A0A3G3IIG5"/>
<evidence type="ECO:0000256" key="3">
    <source>
        <dbReference type="ARBA" id="ARBA00023004"/>
    </source>
</evidence>
<sequence>MALKCDVQYSRGSTGFKLTKVGVSGVRKPVLIARPGINNPLSNVVNCSIDIFVDLPAAQRGSHLSRNVEVLRAVADESTEKPVSGLENMAVDMVRKLLVKHEYAQNAYVTVTAEYFRPRKTPTGRDTLEMYTLHAGAHGTRDGAIRKTIGVDAVGMTACPCAQETVGELLGVENPGFPMMSHNQRNVCTILLTTGEDQNIEADDLIDLAERSVSTPTFELLKREDEGKVVINAHSNTRFVEDVVRNGLTLIVNNYHDLPDDVEVKVVSDSQESIHKHNAYAERTATMGELREELAQNVPAL</sequence>
<dbReference type="OMA" id="PCSQGMS"/>
<keyword evidence="3 4" id="KW-0408">Iron</keyword>
<dbReference type="EC" id="3.5.4.39" evidence="4 5"/>
<comment type="pathway">
    <text evidence="4">Cofactor biosynthesis; 5,6,7,8-tetrahydromethanopterin biosynthesis.</text>
</comment>
<dbReference type="NCBIfam" id="TIGR00294">
    <property type="entry name" value="GTP cyclohydrolase MptA"/>
    <property type="match status" value="1"/>
</dbReference>
<dbReference type="HAMAP" id="MF_01527_A">
    <property type="entry name" value="GTP_cyclohydrol_A"/>
    <property type="match status" value="1"/>
</dbReference>
<keyword evidence="2 4" id="KW-0378">Hydrolase</keyword>
<reference evidence="6 7" key="1">
    <citation type="submission" date="2016-10" db="EMBL/GenBank/DDBJ databases">
        <title>Complete genome of the TMA-utilizing, human hosted archaeon Methanomethylophilus alvus Gen. nov, sp. nov., strain Mx-05, derived from a pure culture.</title>
        <authorList>
            <person name="Brugere J.-F."/>
            <person name="Ben Hania W."/>
            <person name="Chaudhary P.P."/>
            <person name="Gaci N."/>
            <person name="Borrel G."/>
            <person name="Cao Van Tuat L."/>
            <person name="Fardeau M.-L."/>
            <person name="Harris H.M.B."/>
            <person name="O'Toole P.W."/>
            <person name="Ollivier B."/>
        </authorList>
    </citation>
    <scope>NUCLEOTIDE SEQUENCE [LARGE SCALE GENOMIC DNA]</scope>
    <source>
        <strain evidence="6 7">Mx-05</strain>
    </source>
</reference>
<comment type="similarity">
    <text evidence="4">Belongs to the GTP cyclohydrolase IV family.</text>
</comment>
<dbReference type="GeneID" id="41322187"/>
<dbReference type="Proteomes" id="UP000273278">
    <property type="component" value="Chromosome"/>
</dbReference>
<dbReference type="PANTHER" id="PTHR36445:SF1">
    <property type="entry name" value="GTP CYCLOHYDROLASE MPTA"/>
    <property type="match status" value="1"/>
</dbReference>
<dbReference type="GO" id="GO:2001118">
    <property type="term" value="P:tetrahydromethanopterin biosynthetic process"/>
    <property type="evidence" value="ECO:0007669"/>
    <property type="project" value="UniProtKB-UniRule"/>
</dbReference>
<keyword evidence="1 4" id="KW-0479">Metal-binding</keyword>
<evidence type="ECO:0000256" key="4">
    <source>
        <dbReference type="HAMAP-Rule" id="MF_01527"/>
    </source>
</evidence>
<gene>
    <name evidence="4" type="primary">mptA</name>
    <name evidence="6" type="ORF">BKD89_06945</name>
</gene>
<evidence type="ECO:0000313" key="6">
    <source>
        <dbReference type="EMBL" id="AYQ55529.1"/>
    </source>
</evidence>
<dbReference type="PANTHER" id="PTHR36445">
    <property type="entry name" value="GTP CYCLOHYDROLASE MPTA"/>
    <property type="match status" value="1"/>
</dbReference>
<dbReference type="GO" id="GO:0005506">
    <property type="term" value="F:iron ion binding"/>
    <property type="evidence" value="ECO:0007669"/>
    <property type="project" value="UniProtKB-UniRule"/>
</dbReference>
<accession>A0A3G3IIG5</accession>
<dbReference type="Gene3D" id="3.10.270.10">
    <property type="entry name" value="Urate Oxidase"/>
    <property type="match status" value="1"/>
</dbReference>
<dbReference type="GO" id="GO:0044682">
    <property type="term" value="F:GTP cyclohydrolase IV activity"/>
    <property type="evidence" value="ECO:0007669"/>
    <property type="project" value="UniProtKB-UniRule"/>
</dbReference>
<comment type="subunit">
    <text evidence="4">Homodimer.</text>
</comment>
<organism evidence="6 7">
    <name type="scientific">Methanomethylophilus alvi</name>
    <dbReference type="NCBI Taxonomy" id="1291540"/>
    <lineage>
        <taxon>Archaea</taxon>
        <taxon>Methanobacteriati</taxon>
        <taxon>Thermoplasmatota</taxon>
        <taxon>Thermoplasmata</taxon>
        <taxon>Methanomassiliicoccales</taxon>
        <taxon>Methanomethylophilaceae</taxon>
        <taxon>Methanomethylophilus</taxon>
    </lineage>
</organism>